<organism evidence="1 2">
    <name type="scientific">Hankyongella ginsenosidimutans</name>
    <dbReference type="NCBI Taxonomy" id="1763828"/>
    <lineage>
        <taxon>Bacteria</taxon>
        <taxon>Pseudomonadati</taxon>
        <taxon>Pseudomonadota</taxon>
        <taxon>Alphaproteobacteria</taxon>
        <taxon>Sphingomonadales</taxon>
        <taxon>Sphingomonadaceae</taxon>
        <taxon>Hankyongella</taxon>
    </lineage>
</organism>
<dbReference type="Proteomes" id="UP000298714">
    <property type="component" value="Chromosome"/>
</dbReference>
<gene>
    <name evidence="1" type="ORF">E6W36_05615</name>
</gene>
<evidence type="ECO:0000313" key="2">
    <source>
        <dbReference type="Proteomes" id="UP000298714"/>
    </source>
</evidence>
<dbReference type="EMBL" id="CP039704">
    <property type="protein sequence ID" value="QCI79222.1"/>
    <property type="molecule type" value="Genomic_DNA"/>
</dbReference>
<proteinExistence type="predicted"/>
<sequence>MSRDFIVRCQDEAEAARAQVLLANARGDDGQDLFEVDNRGSDLFVMLTYPDDIAEDFGFTVGNVPYQRLRDSVAFVAIKNGEHNGIGYFTDSGARLDPVADQFPLSKLPERIRAALGLGQLGLA</sequence>
<reference evidence="2" key="1">
    <citation type="submission" date="2019-04" db="EMBL/GenBank/DDBJ databases">
        <title>Complete genome sequence of Sphingomonas sp. W1-2-3.</title>
        <authorList>
            <person name="Im W.T."/>
        </authorList>
    </citation>
    <scope>NUCLEOTIDE SEQUENCE [LARGE SCALE GENOMIC DNA]</scope>
    <source>
        <strain evidence="2">W1-2-3</strain>
    </source>
</reference>
<evidence type="ECO:0000313" key="1">
    <source>
        <dbReference type="EMBL" id="QCI79222.1"/>
    </source>
</evidence>
<keyword evidence="2" id="KW-1185">Reference proteome</keyword>
<dbReference type="KEGG" id="hgn:E6W36_05615"/>
<dbReference type="AlphaFoldDB" id="A0A4D7CBV6"/>
<dbReference type="RefSeq" id="WP_222874049.1">
    <property type="nucleotide sequence ID" value="NZ_CP039704.1"/>
</dbReference>
<protein>
    <submittedName>
        <fullName evidence="1">Uncharacterized protein</fullName>
    </submittedName>
</protein>
<name>A0A4D7CBV6_9SPHN</name>
<accession>A0A4D7CBV6</accession>